<dbReference type="SUPFAM" id="SSF52540">
    <property type="entry name" value="P-loop containing nucleoside triphosphate hydrolases"/>
    <property type="match status" value="1"/>
</dbReference>
<dbReference type="FunFam" id="2.40.30.10:FF:000026">
    <property type="entry name" value="Eukaryotic translation initiation factor 5B"/>
    <property type="match status" value="1"/>
</dbReference>
<feature type="compositionally biased region" description="Basic residues" evidence="14">
    <location>
        <begin position="370"/>
        <end position="380"/>
    </location>
</feature>
<evidence type="ECO:0000256" key="3">
    <source>
        <dbReference type="ARBA" id="ARBA00011986"/>
    </source>
</evidence>
<comment type="subcellular location">
    <subcellularLocation>
        <location evidence="1">Cytoplasm</location>
    </subcellularLocation>
</comment>
<organism evidence="16 17">
    <name type="scientific">Ceratopteris richardii</name>
    <name type="common">Triangle waterfern</name>
    <dbReference type="NCBI Taxonomy" id="49495"/>
    <lineage>
        <taxon>Eukaryota</taxon>
        <taxon>Viridiplantae</taxon>
        <taxon>Streptophyta</taxon>
        <taxon>Embryophyta</taxon>
        <taxon>Tracheophyta</taxon>
        <taxon>Polypodiopsida</taxon>
        <taxon>Polypodiidae</taxon>
        <taxon>Polypodiales</taxon>
        <taxon>Pteridineae</taxon>
        <taxon>Pteridaceae</taxon>
        <taxon>Parkerioideae</taxon>
        <taxon>Ceratopteris</taxon>
    </lineage>
</organism>
<evidence type="ECO:0000313" key="16">
    <source>
        <dbReference type="EMBL" id="KAH7288941.1"/>
    </source>
</evidence>
<dbReference type="CDD" id="cd03703">
    <property type="entry name" value="aeIF5B_II"/>
    <property type="match status" value="1"/>
</dbReference>
<dbReference type="GO" id="GO:0003743">
    <property type="term" value="F:translation initiation factor activity"/>
    <property type="evidence" value="ECO:0007669"/>
    <property type="project" value="UniProtKB-KW"/>
</dbReference>
<keyword evidence="8" id="KW-0479">Metal-binding</keyword>
<dbReference type="Pfam" id="PF14578">
    <property type="entry name" value="GTP_EFTU_D4"/>
    <property type="match status" value="1"/>
</dbReference>
<keyword evidence="6" id="KW-0150">Chloroplast</keyword>
<keyword evidence="6" id="KW-0934">Plastid</keyword>
<evidence type="ECO:0000256" key="4">
    <source>
        <dbReference type="ARBA" id="ARBA00013824"/>
    </source>
</evidence>
<dbReference type="InterPro" id="IPR023115">
    <property type="entry name" value="TIF_IF2_dom3"/>
</dbReference>
<feature type="compositionally biased region" description="Polar residues" evidence="14">
    <location>
        <begin position="208"/>
        <end position="222"/>
    </location>
</feature>
<dbReference type="PRINTS" id="PR00315">
    <property type="entry name" value="ELONGATNFCT"/>
</dbReference>
<evidence type="ECO:0000256" key="11">
    <source>
        <dbReference type="ARBA" id="ARBA00022917"/>
    </source>
</evidence>
<dbReference type="GO" id="GO:0005525">
    <property type="term" value="F:GTP binding"/>
    <property type="evidence" value="ECO:0007669"/>
    <property type="project" value="UniProtKB-KW"/>
</dbReference>
<dbReference type="InterPro" id="IPR036925">
    <property type="entry name" value="TIF_IF2_dom3_sf"/>
</dbReference>
<feature type="compositionally biased region" description="Acidic residues" evidence="14">
    <location>
        <begin position="869"/>
        <end position="885"/>
    </location>
</feature>
<dbReference type="Pfam" id="PF11987">
    <property type="entry name" value="IF-2"/>
    <property type="match status" value="1"/>
</dbReference>
<dbReference type="FunFam" id="3.40.50.300:FF:000112">
    <property type="entry name" value="Eukaryotic translation initiation factor 5B"/>
    <property type="match status" value="1"/>
</dbReference>
<dbReference type="InterPro" id="IPR000795">
    <property type="entry name" value="T_Tr_GTP-bd_dom"/>
</dbReference>
<dbReference type="OMA" id="EYSFPQD"/>
<evidence type="ECO:0000256" key="14">
    <source>
        <dbReference type="SAM" id="MobiDB-lite"/>
    </source>
</evidence>
<dbReference type="PANTHER" id="PTHR43381">
    <property type="entry name" value="TRANSLATION INITIATION FACTOR IF-2-RELATED"/>
    <property type="match status" value="1"/>
</dbReference>
<evidence type="ECO:0000256" key="1">
    <source>
        <dbReference type="ARBA" id="ARBA00004496"/>
    </source>
</evidence>
<feature type="region of interest" description="Disordered" evidence="14">
    <location>
        <begin position="557"/>
        <end position="980"/>
    </location>
</feature>
<dbReference type="GO" id="GO:0005739">
    <property type="term" value="C:mitochondrion"/>
    <property type="evidence" value="ECO:0007669"/>
    <property type="project" value="TreeGrafter"/>
</dbReference>
<feature type="region of interest" description="Disordered" evidence="14">
    <location>
        <begin position="200"/>
        <end position="222"/>
    </location>
</feature>
<evidence type="ECO:0000256" key="5">
    <source>
        <dbReference type="ARBA" id="ARBA00022490"/>
    </source>
</evidence>
<sequence length="1594" mass="175925">MASSQGKKKNRGKTAELDTDDLNSEVSFDMENGPAAVSKKKGKKGKKGAAVDDDDEFDISAFDGKNTEPSASVDENGAVSKKKGKKGKKGLAVDDDEYDVSNLDDDKSVQSTESLQSRDGSKRGKKGKQSAKGRVDDDEDEFVDNVVNSFPASNKGNKKSGSTNLKASTDFSLLDELGANEELVEDESAVDELESVDKKLKQYEKQKPQSGKQDTNSVKQIDSISDEDVEVLSFAGKKKSKGKKGSKVESISFAALDTLDDAVDTLTEDTINKIDDPVTLSGKKKPPKTKLDEVTGVGFADTEDQEGETTAEKNLDEDTLVFSGKKKSKGKKKTTDVASGVGFAMLEDQLDDARDADREESEEDALVFTGKKKSKKSKGLKKAEEDEYQVPNGTQVDHVEDGEDVLTFSGKKKSKSKKGLVAVPNDSTEQLSLPGDLNGAQLSSSLQNVEVRESDEVLQFSGKKKGKKGKKAVDDADIDAILAELDGPKAPEVSQAVPLVQAEPEEVSVDASNEADEVLQFTGKKKGKKGKKVVDDADIDAILAELDGPKVTEVSQFVPPVQEESKVVSVDASNEPQKVEDSGTVSKKKGKKGKKNLRTAQEDEDLDAILAELDAPKPEKQPASDVVVEQVQETTVQEPPPPEGGDEAEVVESAAAKKKKKKKEKEKAAKAAGKQLEQEGDVASGDKQEVSTSKSKIPDKKVPKHVREMQERLAKQKEAEERQRKEEEERRRKEEEEQRRLEELEREREEAKRRRKEREKEKLLKKKQEGKLLTGKQKEEAKRLALMREQLLSQKPSLDLDSSVKEEAVPKKPKYDHRKKKRPQVSEPATVTEQPVEEAEPLPTSEITVQNEAVDEVEVAQEVSSEVVAIEEEAVEAEEEGEDEGWDAKSWDSDNIELPPVKSAFAEDEADELPTAVTASKKAKTVANQASQVGSVGKQAAPPERVEQVKQESEEEESESEEETESEEDDSIAKRKREAAQKRASRKAEALAKRSADDLRSPICCILGHVDTGKTKLLDCIRRTNVQEGEAGGITQQIGATYFPRENIIERTKDVRTKVEMKVPGLLVIDTPGHESFTNLRSRGSGLCDIAILVVDIMHGLEPQTIESLNLLKMRHTPFVVALNKVDRLYSWKSCPNAPITNAFEKQSRDVMNEFDRRLNQIITQIKEQGLNSELYYKNPDRRKYVSIVPTSAISGEGVPDLLMLLVTLTQQMMESKLMYISEVQCTVLEVKVVEGLGTTIDVILVNGVLHEGDQIVVCGMQGPIVTTIRALLTPHPMKEIRVKGQYLHHKELKAAQGIKLTAQGLEHAIAGTQLHVVGPDDDLEDIKEEAMEDMKNVMSRVDKSGEGVCVQASTLGSLEALLEFLKSPAVKIPVSGISIGPVHKRDVMRASVMLERKKKEYATILAFDVKVTPEAKDLAEELGVRIFTADIIYHLFDQFTAYMDNVKEEKRKESADEAVFPCVLRIKPEFVFNKKDPIIVGVDVIEGIARVRVGTPICVPSQEMIDIGRIASMEVNHKVVDTAKKGQAVAMKITGTTPEEIQKMYGRHFDHQDELVSHITRRSIDVLKENFRDELSVEEWKLVVKLKKLFNIP</sequence>
<keyword evidence="7" id="KW-0396">Initiation factor</keyword>
<feature type="region of interest" description="Disordered" evidence="14">
    <location>
        <begin position="352"/>
        <end position="439"/>
    </location>
</feature>
<dbReference type="InterPro" id="IPR027417">
    <property type="entry name" value="P-loop_NTPase"/>
</dbReference>
<proteinExistence type="inferred from homology"/>
<keyword evidence="5" id="KW-0963">Cytoplasm</keyword>
<dbReference type="EC" id="3.6.5.3" evidence="3"/>
<feature type="compositionally biased region" description="Basic residues" evidence="14">
    <location>
        <begin position="811"/>
        <end position="823"/>
    </location>
</feature>
<keyword evidence="17" id="KW-1185">Reference proteome</keyword>
<feature type="compositionally biased region" description="Basic residues" evidence="14">
    <location>
        <begin position="1"/>
        <end position="12"/>
    </location>
</feature>
<feature type="compositionally biased region" description="Polar residues" evidence="14">
    <location>
        <begin position="150"/>
        <end position="165"/>
    </location>
</feature>
<evidence type="ECO:0000256" key="8">
    <source>
        <dbReference type="ARBA" id="ARBA00022723"/>
    </source>
</evidence>
<name>A0A8T2QZQ9_CERRI</name>
<dbReference type="FunFam" id="3.40.50.10050:FF:000002">
    <property type="entry name" value="Eukaryotic translation initiation factor 5B"/>
    <property type="match status" value="1"/>
</dbReference>
<protein>
    <recommendedName>
        <fullName evidence="4">Eukaryotic translation initiation factor 5B</fullName>
        <ecNumber evidence="3">3.6.5.3</ecNumber>
    </recommendedName>
    <alternativeName>
        <fullName evidence="13">Translation initiation factor IF-2</fullName>
    </alternativeName>
</protein>
<feature type="compositionally biased region" description="Acidic residues" evidence="14">
    <location>
        <begin position="93"/>
        <end position="103"/>
    </location>
</feature>
<dbReference type="InterPro" id="IPR005225">
    <property type="entry name" value="Small_GTP-bd"/>
</dbReference>
<dbReference type="GO" id="GO:0046872">
    <property type="term" value="F:metal ion binding"/>
    <property type="evidence" value="ECO:0007669"/>
    <property type="project" value="UniProtKB-KW"/>
</dbReference>
<dbReference type="Proteomes" id="UP000825935">
    <property type="component" value="Chromosome 31"/>
</dbReference>
<keyword evidence="12" id="KW-0342">GTP-binding</keyword>
<comment type="caution">
    <text evidence="16">The sequence shown here is derived from an EMBL/GenBank/DDBJ whole genome shotgun (WGS) entry which is preliminary data.</text>
</comment>
<dbReference type="InterPro" id="IPR009000">
    <property type="entry name" value="Transl_B-barrel_sf"/>
</dbReference>
<accession>A0A8T2QZQ9</accession>
<feature type="domain" description="Tr-type G" evidence="15">
    <location>
        <begin position="999"/>
        <end position="1217"/>
    </location>
</feature>
<evidence type="ECO:0000256" key="6">
    <source>
        <dbReference type="ARBA" id="ARBA00022528"/>
    </source>
</evidence>
<dbReference type="NCBIfam" id="TIGR00231">
    <property type="entry name" value="small_GTP"/>
    <property type="match status" value="1"/>
</dbReference>
<feature type="region of interest" description="Disordered" evidence="14">
    <location>
        <begin position="1"/>
        <end position="165"/>
    </location>
</feature>
<dbReference type="Gene3D" id="3.40.50.10050">
    <property type="entry name" value="Translation initiation factor IF- 2, domain 3"/>
    <property type="match status" value="1"/>
</dbReference>
<feature type="compositionally biased region" description="Basic and acidic residues" evidence="14">
    <location>
        <begin position="696"/>
        <end position="783"/>
    </location>
</feature>
<evidence type="ECO:0000256" key="10">
    <source>
        <dbReference type="ARBA" id="ARBA00022801"/>
    </source>
</evidence>
<feature type="compositionally biased region" description="Acidic residues" evidence="14">
    <location>
        <begin position="953"/>
        <end position="970"/>
    </location>
</feature>
<evidence type="ECO:0000256" key="9">
    <source>
        <dbReference type="ARBA" id="ARBA00022741"/>
    </source>
</evidence>
<feature type="region of interest" description="Disordered" evidence="14">
    <location>
        <begin position="276"/>
        <end position="317"/>
    </location>
</feature>
<dbReference type="Gene3D" id="3.40.50.300">
    <property type="entry name" value="P-loop containing nucleotide triphosphate hydrolases"/>
    <property type="match status" value="1"/>
</dbReference>
<keyword evidence="10" id="KW-0378">Hydrolase</keyword>
<evidence type="ECO:0000256" key="2">
    <source>
        <dbReference type="ARBA" id="ARBA00007733"/>
    </source>
</evidence>
<dbReference type="NCBIfam" id="NF003078">
    <property type="entry name" value="PRK04004.1"/>
    <property type="match status" value="1"/>
</dbReference>
<reference evidence="16" key="1">
    <citation type="submission" date="2021-08" db="EMBL/GenBank/DDBJ databases">
        <title>WGS assembly of Ceratopteris richardii.</title>
        <authorList>
            <person name="Marchant D.B."/>
            <person name="Chen G."/>
            <person name="Jenkins J."/>
            <person name="Shu S."/>
            <person name="Leebens-Mack J."/>
            <person name="Grimwood J."/>
            <person name="Schmutz J."/>
            <person name="Soltis P."/>
            <person name="Soltis D."/>
            <person name="Chen Z.-H."/>
        </authorList>
    </citation>
    <scope>NUCLEOTIDE SEQUENCE</scope>
    <source>
        <strain evidence="16">Whitten #5841</strain>
        <tissue evidence="16">Leaf</tissue>
    </source>
</reference>
<evidence type="ECO:0000313" key="17">
    <source>
        <dbReference type="Proteomes" id="UP000825935"/>
    </source>
</evidence>
<evidence type="ECO:0000256" key="12">
    <source>
        <dbReference type="ARBA" id="ARBA00023134"/>
    </source>
</evidence>
<keyword evidence="9" id="KW-0547">Nucleotide-binding</keyword>
<dbReference type="Pfam" id="PF00009">
    <property type="entry name" value="GTP_EFTU"/>
    <property type="match status" value="1"/>
</dbReference>
<comment type="similarity">
    <text evidence="2">Belongs to the TRAFAC class translation factor GTPase superfamily. Classic translation factor GTPase family. IF-2 subfamily.</text>
</comment>
<evidence type="ECO:0000256" key="7">
    <source>
        <dbReference type="ARBA" id="ARBA00022540"/>
    </source>
</evidence>
<dbReference type="PANTHER" id="PTHR43381:SF4">
    <property type="entry name" value="EUKARYOTIC TRANSLATION INITIATION FACTOR 5B"/>
    <property type="match status" value="1"/>
</dbReference>
<feature type="compositionally biased region" description="Basic residues" evidence="14">
    <location>
        <begin position="38"/>
        <end position="47"/>
    </location>
</feature>
<gene>
    <name evidence="16" type="ORF">KP509_31G051600</name>
</gene>
<dbReference type="OrthoDB" id="4928at2759"/>
<evidence type="ECO:0000259" key="15">
    <source>
        <dbReference type="PROSITE" id="PS51722"/>
    </source>
</evidence>
<feature type="compositionally biased region" description="Low complexity" evidence="14">
    <location>
        <begin position="626"/>
        <end position="637"/>
    </location>
</feature>
<evidence type="ECO:0000256" key="13">
    <source>
        <dbReference type="ARBA" id="ARBA00032478"/>
    </source>
</evidence>
<dbReference type="FunFam" id="2.40.30.10:FF:000013">
    <property type="entry name" value="eukaryotic translation initiation factor 5B"/>
    <property type="match status" value="1"/>
</dbReference>
<dbReference type="EMBL" id="CM035436">
    <property type="protein sequence ID" value="KAH7288941.1"/>
    <property type="molecule type" value="Genomic_DNA"/>
</dbReference>
<dbReference type="SUPFAM" id="SSF50447">
    <property type="entry name" value="Translation proteins"/>
    <property type="match status" value="1"/>
</dbReference>
<dbReference type="Gene3D" id="2.40.30.10">
    <property type="entry name" value="Translation factors"/>
    <property type="match status" value="2"/>
</dbReference>
<dbReference type="PROSITE" id="PS51722">
    <property type="entry name" value="G_TR_2"/>
    <property type="match status" value="1"/>
</dbReference>
<keyword evidence="11" id="KW-0648">Protein biosynthesis</keyword>
<dbReference type="CDD" id="cd01887">
    <property type="entry name" value="IF2_eIF5B"/>
    <property type="match status" value="1"/>
</dbReference>
<dbReference type="GO" id="GO:0003924">
    <property type="term" value="F:GTPase activity"/>
    <property type="evidence" value="ECO:0007669"/>
    <property type="project" value="InterPro"/>
</dbReference>
<dbReference type="InterPro" id="IPR015760">
    <property type="entry name" value="TIF_IF2"/>
</dbReference>
<feature type="compositionally biased region" description="Basic residues" evidence="14">
    <location>
        <begin position="80"/>
        <end position="89"/>
    </location>
</feature>
<feature type="compositionally biased region" description="Basic residues" evidence="14">
    <location>
        <begin position="586"/>
        <end position="597"/>
    </location>
</feature>
<dbReference type="CDD" id="cd16266">
    <property type="entry name" value="IF2_aeIF5B_IV"/>
    <property type="match status" value="1"/>
</dbReference>
<dbReference type="InterPro" id="IPR029459">
    <property type="entry name" value="EFTU-type"/>
</dbReference>
<dbReference type="SUPFAM" id="SSF52156">
    <property type="entry name" value="Initiation factor IF2/eIF5b, domain 3"/>
    <property type="match status" value="1"/>
</dbReference>